<evidence type="ECO:0008006" key="3">
    <source>
        <dbReference type="Google" id="ProtNLM"/>
    </source>
</evidence>
<organism evidence="1 2">
    <name type="scientific">Desulfosporosinus orientis (strain ATCC 19365 / DSM 765 / NCIMB 8382 / VKM B-1628 / Singapore I)</name>
    <name type="common">Desulfotomaculum orientis</name>
    <dbReference type="NCBI Taxonomy" id="768706"/>
    <lineage>
        <taxon>Bacteria</taxon>
        <taxon>Bacillati</taxon>
        <taxon>Bacillota</taxon>
        <taxon>Clostridia</taxon>
        <taxon>Eubacteriales</taxon>
        <taxon>Desulfitobacteriaceae</taxon>
        <taxon>Desulfosporosinus</taxon>
    </lineage>
</organism>
<dbReference type="KEGG" id="dor:Desor_5393"/>
<dbReference type="InterPro" id="IPR049254">
    <property type="entry name" value="Phage_tail_terminator"/>
</dbReference>
<protein>
    <recommendedName>
        <fullName evidence="3">Phage protein</fullName>
    </recommendedName>
</protein>
<sequence length="139" mass="16139">MVTVSSVREDVKNALNQHFPDINVYGEEQDQGLEKPYFYVKLFSSAQKQLLGQRYQRKHTFEIQYFPAAQESLDEIAEGLYEKMELISVEDSLVRGSGMRHELAEGVLHWFVDYNFQVLRSVDPDPLMQTMQQEGFLDG</sequence>
<dbReference type="eggNOG" id="ENOG5032YNZ">
    <property type="taxonomic scope" value="Bacteria"/>
</dbReference>
<reference evidence="2" key="1">
    <citation type="submission" date="2011-11" db="EMBL/GenBank/DDBJ databases">
        <title>Complete sequence of Desulfosporosinus orientis DSM 765.</title>
        <authorList>
            <person name="Lucas S."/>
            <person name="Han J."/>
            <person name="Lapidus A."/>
            <person name="Cheng J.-F."/>
            <person name="Goodwin L."/>
            <person name="Pitluck S."/>
            <person name="Peters L."/>
            <person name="Ovchinnikova G."/>
            <person name="Teshima H."/>
            <person name="Detter J.C."/>
            <person name="Han C."/>
            <person name="Tapia R."/>
            <person name="Land M."/>
            <person name="Hauser L."/>
            <person name="Kyrpides N."/>
            <person name="Ivanova N."/>
            <person name="Pagani I."/>
            <person name="Pester M."/>
            <person name="Spring S."/>
            <person name="Ollivier B."/>
            <person name="Rattei T."/>
            <person name="Klenk H.-P."/>
            <person name="Wagner M."/>
            <person name="Loy A."/>
            <person name="Woyke T."/>
        </authorList>
    </citation>
    <scope>NUCLEOTIDE SEQUENCE [LARGE SCALE GENOMIC DNA]</scope>
    <source>
        <strain evidence="2">ATCC 19365 / DSM 765 / NCIMB 8382 / VKM B-1628</strain>
    </source>
</reference>
<dbReference type="AlphaFoldDB" id="G7WEF6"/>
<accession>G7WEF6</accession>
<gene>
    <name evidence="1" type="ordered locus">Desor_5393</name>
</gene>
<evidence type="ECO:0000313" key="1">
    <source>
        <dbReference type="EMBL" id="AET70769.1"/>
    </source>
</evidence>
<dbReference type="Pfam" id="PF20765">
    <property type="entry name" value="Phage_tail_terminator_8"/>
    <property type="match status" value="1"/>
</dbReference>
<name>G7WEF6_DESOD</name>
<dbReference type="STRING" id="768706.Desor_5393"/>
<dbReference type="PATRIC" id="fig|768706.3.peg.5491"/>
<dbReference type="OrthoDB" id="2063617at2"/>
<keyword evidence="2" id="KW-1185">Reference proteome</keyword>
<reference evidence="1 2" key="2">
    <citation type="journal article" date="2012" name="J. Bacteriol.">
        <title>Complete genome sequences of Desulfosporosinus orientis DSM765T, Desulfosporosinus youngiae DSM17734T, Desulfosporosinus meridiei DSM13257T, and Desulfosporosinus acidiphilus DSM22704T.</title>
        <authorList>
            <person name="Pester M."/>
            <person name="Brambilla E."/>
            <person name="Alazard D."/>
            <person name="Rattei T."/>
            <person name="Weinmaier T."/>
            <person name="Han J."/>
            <person name="Lucas S."/>
            <person name="Lapidus A."/>
            <person name="Cheng J.F."/>
            <person name="Goodwin L."/>
            <person name="Pitluck S."/>
            <person name="Peters L."/>
            <person name="Ovchinnikova G."/>
            <person name="Teshima H."/>
            <person name="Detter J.C."/>
            <person name="Han C.S."/>
            <person name="Tapia R."/>
            <person name="Land M.L."/>
            <person name="Hauser L."/>
            <person name="Kyrpides N.C."/>
            <person name="Ivanova N.N."/>
            <person name="Pagani I."/>
            <person name="Huntmann M."/>
            <person name="Wei C.L."/>
            <person name="Davenport K.W."/>
            <person name="Daligault H."/>
            <person name="Chain P.S."/>
            <person name="Chen A."/>
            <person name="Mavromatis K."/>
            <person name="Markowitz V."/>
            <person name="Szeto E."/>
            <person name="Mikhailova N."/>
            <person name="Pati A."/>
            <person name="Wagner M."/>
            <person name="Woyke T."/>
            <person name="Ollivier B."/>
            <person name="Klenk H.P."/>
            <person name="Spring S."/>
            <person name="Loy A."/>
        </authorList>
    </citation>
    <scope>NUCLEOTIDE SEQUENCE [LARGE SCALE GENOMIC DNA]</scope>
    <source>
        <strain evidence="2">ATCC 19365 / DSM 765 / NCIMB 8382 / VKM B-1628</strain>
    </source>
</reference>
<dbReference type="Proteomes" id="UP000006346">
    <property type="component" value="Chromosome"/>
</dbReference>
<dbReference type="HOGENOM" id="CLU_136731_0_1_9"/>
<dbReference type="EMBL" id="CP003108">
    <property type="protein sequence ID" value="AET70769.1"/>
    <property type="molecule type" value="Genomic_DNA"/>
</dbReference>
<evidence type="ECO:0000313" key="2">
    <source>
        <dbReference type="Proteomes" id="UP000006346"/>
    </source>
</evidence>
<dbReference type="RefSeq" id="WP_014187571.1">
    <property type="nucleotide sequence ID" value="NC_016584.1"/>
</dbReference>
<proteinExistence type="predicted"/>